<dbReference type="OrthoDB" id="10269266at2759"/>
<accession>A0A8X6FF71</accession>
<evidence type="ECO:0000313" key="2">
    <source>
        <dbReference type="Proteomes" id="UP000887116"/>
    </source>
</evidence>
<gene>
    <name evidence="1" type="ORF">TNCT_415621</name>
</gene>
<protein>
    <submittedName>
        <fullName evidence="1">Uncharacterized protein</fullName>
    </submittedName>
</protein>
<dbReference type="EMBL" id="BMAO01011953">
    <property type="protein sequence ID" value="GFQ77967.1"/>
    <property type="molecule type" value="Genomic_DNA"/>
</dbReference>
<name>A0A8X6FF71_TRICU</name>
<proteinExistence type="predicted"/>
<keyword evidence="2" id="KW-1185">Reference proteome</keyword>
<dbReference type="AlphaFoldDB" id="A0A8X6FF71"/>
<reference evidence="1" key="1">
    <citation type="submission" date="2020-07" db="EMBL/GenBank/DDBJ databases">
        <title>Multicomponent nature underlies the extraordinary mechanical properties of spider dragline silk.</title>
        <authorList>
            <person name="Kono N."/>
            <person name="Nakamura H."/>
            <person name="Mori M."/>
            <person name="Yoshida Y."/>
            <person name="Ohtoshi R."/>
            <person name="Malay A.D."/>
            <person name="Moran D.A.P."/>
            <person name="Tomita M."/>
            <person name="Numata K."/>
            <person name="Arakawa K."/>
        </authorList>
    </citation>
    <scope>NUCLEOTIDE SEQUENCE</scope>
</reference>
<comment type="caution">
    <text evidence="1">The sequence shown here is derived from an EMBL/GenBank/DDBJ whole genome shotgun (WGS) entry which is preliminary data.</text>
</comment>
<organism evidence="1 2">
    <name type="scientific">Trichonephila clavata</name>
    <name type="common">Joro spider</name>
    <name type="synonym">Nephila clavata</name>
    <dbReference type="NCBI Taxonomy" id="2740835"/>
    <lineage>
        <taxon>Eukaryota</taxon>
        <taxon>Metazoa</taxon>
        <taxon>Ecdysozoa</taxon>
        <taxon>Arthropoda</taxon>
        <taxon>Chelicerata</taxon>
        <taxon>Arachnida</taxon>
        <taxon>Araneae</taxon>
        <taxon>Araneomorphae</taxon>
        <taxon>Entelegynae</taxon>
        <taxon>Araneoidea</taxon>
        <taxon>Nephilidae</taxon>
        <taxon>Trichonephila</taxon>
    </lineage>
</organism>
<evidence type="ECO:0000313" key="1">
    <source>
        <dbReference type="EMBL" id="GFQ77967.1"/>
    </source>
</evidence>
<sequence>MRFTRLARICKVIRRQEIDVLDSGWSSKFWCLGGAFPLPNQILRPWDTSPDVVVVANEWIRSVTFGEMSSEVYCSDTFGRFY</sequence>
<dbReference type="Proteomes" id="UP000887116">
    <property type="component" value="Unassembled WGS sequence"/>
</dbReference>